<dbReference type="GO" id="GO:0046872">
    <property type="term" value="F:metal ion binding"/>
    <property type="evidence" value="ECO:0007669"/>
    <property type="project" value="UniProtKB-KW"/>
</dbReference>
<dbReference type="PROSITE" id="PS50305">
    <property type="entry name" value="SIRTUIN"/>
    <property type="match status" value="1"/>
</dbReference>
<dbReference type="FunFam" id="2.20.28.200:FF:000003">
    <property type="entry name" value="NAD-dependent protein deacetylase SRT1"/>
    <property type="match status" value="1"/>
</dbReference>
<keyword evidence="4 16" id="KW-0808">Transferase</keyword>
<feature type="binding site" evidence="14">
    <location>
        <position position="172"/>
    </location>
    <ligand>
        <name>Zn(2+)</name>
        <dbReference type="ChEBI" id="CHEBI:29105"/>
    </ligand>
</feature>
<dbReference type="CDD" id="cd01410">
    <property type="entry name" value="SIRT7"/>
    <property type="match status" value="1"/>
</dbReference>
<dbReference type="GO" id="GO:0005634">
    <property type="term" value="C:nucleus"/>
    <property type="evidence" value="ECO:0007669"/>
    <property type="project" value="UniProtKB-SubCell"/>
</dbReference>
<feature type="domain" description="Deacetylase sirtuin-type" evidence="15">
    <location>
        <begin position="27"/>
        <end position="269"/>
    </location>
</feature>
<dbReference type="PANTHER" id="PTHR11085">
    <property type="entry name" value="NAD-DEPENDENT PROTEIN DEACYLASE SIRTUIN-5, MITOCHONDRIAL-RELATED"/>
    <property type="match status" value="1"/>
</dbReference>
<evidence type="ECO:0000256" key="1">
    <source>
        <dbReference type="ARBA" id="ARBA00001947"/>
    </source>
</evidence>
<reference evidence="17" key="1">
    <citation type="journal article" date="2024" name="IScience">
        <title>Strigolactones Initiate the Formation of Haustorium-like Structures in Castilleja.</title>
        <authorList>
            <person name="Buerger M."/>
            <person name="Peterson D."/>
            <person name="Chory J."/>
        </authorList>
    </citation>
    <scope>NUCLEOTIDE SEQUENCE [LARGE SCALE GENOMIC DNA]</scope>
</reference>
<dbReference type="InterPro" id="IPR050134">
    <property type="entry name" value="NAD-dep_sirtuin_deacylases"/>
</dbReference>
<dbReference type="GO" id="GO:0034979">
    <property type="term" value="F:NAD-dependent protein lysine deacetylase activity"/>
    <property type="evidence" value="ECO:0007669"/>
    <property type="project" value="UniProtKB-EC"/>
</dbReference>
<keyword evidence="16" id="KW-0328">Glycosyltransferase</keyword>
<feature type="binding site" evidence="14">
    <location>
        <position position="167"/>
    </location>
    <ligand>
        <name>Zn(2+)</name>
        <dbReference type="ChEBI" id="CHEBI:29105"/>
    </ligand>
</feature>
<evidence type="ECO:0000256" key="10">
    <source>
        <dbReference type="ARBA" id="ARBA00050203"/>
    </source>
</evidence>
<keyword evidence="6 14" id="KW-0862">Zinc</keyword>
<dbReference type="InterPro" id="IPR003000">
    <property type="entry name" value="Sirtuin"/>
</dbReference>
<dbReference type="PANTHER" id="PTHR11085:SF12">
    <property type="entry name" value="NAD-DEPENDENT PROTEIN DEACYLASE SIRTUIN-6"/>
    <property type="match status" value="1"/>
</dbReference>
<dbReference type="InterPro" id="IPR026590">
    <property type="entry name" value="Ssirtuin_cat_dom"/>
</dbReference>
<dbReference type="Pfam" id="PF02146">
    <property type="entry name" value="SIR2"/>
    <property type="match status" value="1"/>
</dbReference>
<dbReference type="EC" id="2.3.1.286" evidence="3"/>
<feature type="binding site" evidence="14">
    <location>
        <position position="145"/>
    </location>
    <ligand>
        <name>Zn(2+)</name>
        <dbReference type="ChEBI" id="CHEBI:29105"/>
    </ligand>
</feature>
<dbReference type="Gene3D" id="3.40.50.1220">
    <property type="entry name" value="TPP-binding domain"/>
    <property type="match status" value="1"/>
</dbReference>
<keyword evidence="17" id="KW-1185">Reference proteome</keyword>
<protein>
    <recommendedName>
        <fullName evidence="11">NAD-dependent protein deacetylase SRT1</fullName>
        <ecNumber evidence="3">2.3.1.286</ecNumber>
    </recommendedName>
    <alternativeName>
        <fullName evidence="13">Regulatory protein SIR2 homolog 1</fullName>
    </alternativeName>
    <alternativeName>
        <fullName evidence="12">SIR2-like protein 1</fullName>
    </alternativeName>
</protein>
<evidence type="ECO:0000256" key="3">
    <source>
        <dbReference type="ARBA" id="ARBA00012928"/>
    </source>
</evidence>
<organism evidence="16 17">
    <name type="scientific">Castilleja foliolosa</name>
    <dbReference type="NCBI Taxonomy" id="1961234"/>
    <lineage>
        <taxon>Eukaryota</taxon>
        <taxon>Viridiplantae</taxon>
        <taxon>Streptophyta</taxon>
        <taxon>Embryophyta</taxon>
        <taxon>Tracheophyta</taxon>
        <taxon>Spermatophyta</taxon>
        <taxon>Magnoliopsida</taxon>
        <taxon>eudicotyledons</taxon>
        <taxon>Gunneridae</taxon>
        <taxon>Pentapetalae</taxon>
        <taxon>asterids</taxon>
        <taxon>lamiids</taxon>
        <taxon>Lamiales</taxon>
        <taxon>Orobanchaceae</taxon>
        <taxon>Pedicularideae</taxon>
        <taxon>Castillejinae</taxon>
        <taxon>Castilleja</taxon>
    </lineage>
</organism>
<evidence type="ECO:0000313" key="16">
    <source>
        <dbReference type="EMBL" id="KAL3643278.1"/>
    </source>
</evidence>
<comment type="caution">
    <text evidence="16">The sequence shown here is derived from an EMBL/GenBank/DDBJ whole genome shotgun (WGS) entry which is preliminary data.</text>
</comment>
<dbReference type="InterPro" id="IPR029035">
    <property type="entry name" value="DHS-like_NAD/FAD-binding_dom"/>
</dbReference>
<evidence type="ECO:0000256" key="14">
    <source>
        <dbReference type="PROSITE-ProRule" id="PRU00236"/>
    </source>
</evidence>
<evidence type="ECO:0000313" key="17">
    <source>
        <dbReference type="Proteomes" id="UP001632038"/>
    </source>
</evidence>
<evidence type="ECO:0000259" key="15">
    <source>
        <dbReference type="PROSITE" id="PS50305"/>
    </source>
</evidence>
<dbReference type="FunFam" id="3.40.50.1220:FF:000038">
    <property type="entry name" value="NAD-dependent protein deacetylase sirtuin-6 isoform X2"/>
    <property type="match status" value="1"/>
</dbReference>
<evidence type="ECO:0000256" key="7">
    <source>
        <dbReference type="ARBA" id="ARBA00023027"/>
    </source>
</evidence>
<dbReference type="EMBL" id="JAVIJP010000016">
    <property type="protein sequence ID" value="KAL3643278.1"/>
    <property type="molecule type" value="Genomic_DNA"/>
</dbReference>
<sequence>MSLGYAEKLSVIEDVGNVGMREFFDPPLVLQDKIEQLAMLIQKSKHLVVFTGAGISTSCGIPDFRGPKGIWTLQHQGKALPEASLPFHRATPSTTHMALVELEKAGILKFLISQNVDGLHLRSGIPREKLSELHGDSFMEQCPSCGAEYVRDFEIETIGLKETTRRCSKAGCEAKLRDTVLDWEDALPPKEIGPAEKHCKMADVVLCLGTSLQITPACNLPLKCLKGGGKIVIVNLQKTPKDKKASLVMHGHVDKVITGVLNMLNMRIPPFVRIDLLQIIITQALSLDKKYVNWTLRIASVHGKQAPLPFVKSVEVSFSECLNMKGAVLDKQPLYLKRRTARSIKPFDIFLKLNFGTGCKCSYTDLKIPVGFEISADCLEEDKDCVIQDLKERAMKEPCYGQTAVVERRAILVPKSEVMVHAIVTNVIEYDSSSLECKAYPPPNNNSSLKRQNEGLLDVGISWMRTKARKRSSRHKR</sequence>
<comment type="subcellular location">
    <subcellularLocation>
        <location evidence="2">Nucleus</location>
    </subcellularLocation>
</comment>
<evidence type="ECO:0000256" key="9">
    <source>
        <dbReference type="ARBA" id="ARBA00038170"/>
    </source>
</evidence>
<feature type="binding site" evidence="14">
    <location>
        <position position="142"/>
    </location>
    <ligand>
        <name>Zn(2+)</name>
        <dbReference type="ChEBI" id="CHEBI:29105"/>
    </ligand>
</feature>
<dbReference type="GO" id="GO:0016757">
    <property type="term" value="F:glycosyltransferase activity"/>
    <property type="evidence" value="ECO:0007669"/>
    <property type="project" value="UniProtKB-KW"/>
</dbReference>
<dbReference type="Gene3D" id="2.20.28.200">
    <property type="match status" value="1"/>
</dbReference>
<evidence type="ECO:0000256" key="12">
    <source>
        <dbReference type="ARBA" id="ARBA00080890"/>
    </source>
</evidence>
<feature type="active site" description="Proton acceptor" evidence="14">
    <location>
        <position position="134"/>
    </location>
</feature>
<comment type="catalytic activity">
    <reaction evidence="10">
        <text>N(6)-acetyl-L-lysyl-[protein] + NAD(+) + H2O = 2''-O-acetyl-ADP-D-ribose + nicotinamide + L-lysyl-[protein]</text>
        <dbReference type="Rhea" id="RHEA:43636"/>
        <dbReference type="Rhea" id="RHEA-COMP:9752"/>
        <dbReference type="Rhea" id="RHEA-COMP:10731"/>
        <dbReference type="ChEBI" id="CHEBI:15377"/>
        <dbReference type="ChEBI" id="CHEBI:17154"/>
        <dbReference type="ChEBI" id="CHEBI:29969"/>
        <dbReference type="ChEBI" id="CHEBI:57540"/>
        <dbReference type="ChEBI" id="CHEBI:61930"/>
        <dbReference type="ChEBI" id="CHEBI:83767"/>
        <dbReference type="EC" id="2.3.1.286"/>
    </reaction>
</comment>
<evidence type="ECO:0000256" key="5">
    <source>
        <dbReference type="ARBA" id="ARBA00022723"/>
    </source>
</evidence>
<keyword evidence="5 14" id="KW-0479">Metal-binding</keyword>
<proteinExistence type="inferred from homology"/>
<dbReference type="AlphaFoldDB" id="A0ABD3DMG9"/>
<evidence type="ECO:0000256" key="8">
    <source>
        <dbReference type="ARBA" id="ARBA00023242"/>
    </source>
</evidence>
<evidence type="ECO:0000256" key="6">
    <source>
        <dbReference type="ARBA" id="ARBA00022833"/>
    </source>
</evidence>
<evidence type="ECO:0000256" key="2">
    <source>
        <dbReference type="ARBA" id="ARBA00004123"/>
    </source>
</evidence>
<accession>A0ABD3DMG9</accession>
<dbReference type="Proteomes" id="UP001632038">
    <property type="component" value="Unassembled WGS sequence"/>
</dbReference>
<dbReference type="SUPFAM" id="SSF52467">
    <property type="entry name" value="DHS-like NAD/FAD-binding domain"/>
    <property type="match status" value="1"/>
</dbReference>
<evidence type="ECO:0000256" key="11">
    <source>
        <dbReference type="ARBA" id="ARBA00067249"/>
    </source>
</evidence>
<keyword evidence="7" id="KW-0520">NAD</keyword>
<keyword evidence="8" id="KW-0539">Nucleus</keyword>
<comment type="cofactor">
    <cofactor evidence="1">
        <name>Zn(2+)</name>
        <dbReference type="ChEBI" id="CHEBI:29105"/>
    </cofactor>
</comment>
<evidence type="ECO:0000256" key="13">
    <source>
        <dbReference type="ARBA" id="ARBA00083601"/>
    </source>
</evidence>
<evidence type="ECO:0000256" key="4">
    <source>
        <dbReference type="ARBA" id="ARBA00022679"/>
    </source>
</evidence>
<comment type="similarity">
    <text evidence="9">Belongs to the sirtuin family. Class IV subfamily.</text>
</comment>
<name>A0ABD3DMG9_9LAMI</name>
<gene>
    <name evidence="16" type="primary">SRT1</name>
    <name evidence="16" type="ORF">CASFOL_014093</name>
</gene>